<organism evidence="2">
    <name type="scientific">marine sediment metagenome</name>
    <dbReference type="NCBI Taxonomy" id="412755"/>
    <lineage>
        <taxon>unclassified sequences</taxon>
        <taxon>metagenomes</taxon>
        <taxon>ecological metagenomes</taxon>
    </lineage>
</organism>
<dbReference type="EMBL" id="BARU01042733">
    <property type="protein sequence ID" value="GAH87873.1"/>
    <property type="molecule type" value="Genomic_DNA"/>
</dbReference>
<accession>X1L0Z7</accession>
<evidence type="ECO:0000256" key="1">
    <source>
        <dbReference type="SAM" id="Coils"/>
    </source>
</evidence>
<keyword evidence="1" id="KW-0175">Coiled coil</keyword>
<feature type="non-terminal residue" evidence="2">
    <location>
        <position position="1"/>
    </location>
</feature>
<feature type="non-terminal residue" evidence="2">
    <location>
        <position position="203"/>
    </location>
</feature>
<comment type="caution">
    <text evidence="2">The sequence shown here is derived from an EMBL/GenBank/DDBJ whole genome shotgun (WGS) entry which is preliminary data.</text>
</comment>
<name>X1L0Z7_9ZZZZ</name>
<feature type="coiled-coil region" evidence="1">
    <location>
        <begin position="64"/>
        <end position="91"/>
    </location>
</feature>
<proteinExistence type="predicted"/>
<dbReference type="AlphaFoldDB" id="X1L0Z7"/>
<sequence length="203" mass="22099">WDTSGLEVGEHGLTVSIMPDGPTWTETVSLLPQDEVPLPEPGSRWAQEESECCLVYYITGTLAERDLELLLEMLEEQADKANRRLEVELEQPIIVTFLPRVMGHGGFAGDEISVAYLDRNYAGSSEEIILHHEFVHALDSDLGSELRPTMLVEGLAVYLTGGHFKPEPLMSRAAALLPPVEGCVEPSGGVKISGDINSGVDIC</sequence>
<protein>
    <submittedName>
        <fullName evidence="2">Uncharacterized protein</fullName>
    </submittedName>
</protein>
<gene>
    <name evidence="2" type="ORF">S03H2_65598</name>
</gene>
<reference evidence="2" key="1">
    <citation type="journal article" date="2014" name="Front. Microbiol.">
        <title>High frequency of phylogenetically diverse reductive dehalogenase-homologous genes in deep subseafloor sedimentary metagenomes.</title>
        <authorList>
            <person name="Kawai M."/>
            <person name="Futagami T."/>
            <person name="Toyoda A."/>
            <person name="Takaki Y."/>
            <person name="Nishi S."/>
            <person name="Hori S."/>
            <person name="Arai W."/>
            <person name="Tsubouchi T."/>
            <person name="Morono Y."/>
            <person name="Uchiyama I."/>
            <person name="Ito T."/>
            <person name="Fujiyama A."/>
            <person name="Inagaki F."/>
            <person name="Takami H."/>
        </authorList>
    </citation>
    <scope>NUCLEOTIDE SEQUENCE</scope>
    <source>
        <strain evidence="2">Expedition CK06-06</strain>
    </source>
</reference>
<evidence type="ECO:0000313" key="2">
    <source>
        <dbReference type="EMBL" id="GAH87873.1"/>
    </source>
</evidence>